<dbReference type="GO" id="GO:0005524">
    <property type="term" value="F:ATP binding"/>
    <property type="evidence" value="ECO:0007669"/>
    <property type="project" value="UniProtKB-KW"/>
</dbReference>
<dbReference type="PANTHER" id="PTHR42788">
    <property type="entry name" value="TAURINE IMPORT ATP-BINDING PROTEIN-RELATED"/>
    <property type="match status" value="1"/>
</dbReference>
<keyword evidence="6" id="KW-1185">Reference proteome</keyword>
<dbReference type="EMBL" id="CP098502">
    <property type="protein sequence ID" value="UTI65769.1"/>
    <property type="molecule type" value="Genomic_DNA"/>
</dbReference>
<feature type="domain" description="ABC transporter" evidence="4">
    <location>
        <begin position="41"/>
        <end position="261"/>
    </location>
</feature>
<keyword evidence="3 5" id="KW-0067">ATP-binding</keyword>
<gene>
    <name evidence="5" type="ORF">NBH00_06025</name>
</gene>
<dbReference type="PANTHER" id="PTHR42788:SF2">
    <property type="entry name" value="ABC TRANSPORTER ATP-BINDING PROTEIN"/>
    <property type="match status" value="1"/>
</dbReference>
<dbReference type="SMART" id="SM00382">
    <property type="entry name" value="AAA"/>
    <property type="match status" value="1"/>
</dbReference>
<dbReference type="PROSITE" id="PS50893">
    <property type="entry name" value="ABC_TRANSPORTER_2"/>
    <property type="match status" value="1"/>
</dbReference>
<protein>
    <submittedName>
        <fullName evidence="5">ABC transporter ATP-binding protein</fullName>
    </submittedName>
</protein>
<keyword evidence="2" id="KW-0547">Nucleotide-binding</keyword>
<sequence>MPAKGVMPSPTRTPGASVATEEHHAVVLDGVRRVFAVAGGRRLGRATGTAPEPVVALDGVSLSIARGSVVAIVGPSGCGKSTLLDLVCGLQRADAGHVGAVGQAVLMPQGDTLLPWATALDNAALALRVAGTPKAQARERARTELEALGLGRFTDSRPDALSGGMRQRIAVARTLLSGAPTICLDEPFGALDAITRAEAQAWLTGTLAREPRTVLLVTHDTEEAALLADRIVVLSPRPGRVVADLPVGLPHPRRATDPGVVAVRARALDALGAAGRG</sequence>
<evidence type="ECO:0000313" key="5">
    <source>
        <dbReference type="EMBL" id="UTI65769.1"/>
    </source>
</evidence>
<evidence type="ECO:0000259" key="4">
    <source>
        <dbReference type="PROSITE" id="PS50893"/>
    </source>
</evidence>
<evidence type="ECO:0000256" key="2">
    <source>
        <dbReference type="ARBA" id="ARBA00022741"/>
    </source>
</evidence>
<accession>A0ABY5DYY0</accession>
<evidence type="ECO:0000313" key="6">
    <source>
        <dbReference type="Proteomes" id="UP001056035"/>
    </source>
</evidence>
<dbReference type="InterPro" id="IPR027417">
    <property type="entry name" value="P-loop_NTPase"/>
</dbReference>
<dbReference type="SUPFAM" id="SSF52540">
    <property type="entry name" value="P-loop containing nucleoside triphosphate hydrolases"/>
    <property type="match status" value="1"/>
</dbReference>
<name>A0ABY5DYY0_9ACTN</name>
<reference evidence="5 6" key="1">
    <citation type="submission" date="2022-06" db="EMBL/GenBank/DDBJ databases">
        <title>Paraconexibacter antarcticus.</title>
        <authorList>
            <person name="Kim C.S."/>
        </authorList>
    </citation>
    <scope>NUCLEOTIDE SEQUENCE [LARGE SCALE GENOMIC DNA]</scope>
    <source>
        <strain evidence="5 6">02-257</strain>
    </source>
</reference>
<organism evidence="5 6">
    <name type="scientific">Paraconexibacter antarcticus</name>
    <dbReference type="NCBI Taxonomy" id="2949664"/>
    <lineage>
        <taxon>Bacteria</taxon>
        <taxon>Bacillati</taxon>
        <taxon>Actinomycetota</taxon>
        <taxon>Thermoleophilia</taxon>
        <taxon>Solirubrobacterales</taxon>
        <taxon>Paraconexibacteraceae</taxon>
        <taxon>Paraconexibacter</taxon>
    </lineage>
</organism>
<dbReference type="InterPro" id="IPR003593">
    <property type="entry name" value="AAA+_ATPase"/>
</dbReference>
<dbReference type="PROSITE" id="PS00211">
    <property type="entry name" value="ABC_TRANSPORTER_1"/>
    <property type="match status" value="1"/>
</dbReference>
<keyword evidence="1" id="KW-0813">Transport</keyword>
<dbReference type="Proteomes" id="UP001056035">
    <property type="component" value="Chromosome"/>
</dbReference>
<dbReference type="InterPro" id="IPR017871">
    <property type="entry name" value="ABC_transporter-like_CS"/>
</dbReference>
<proteinExistence type="predicted"/>
<dbReference type="Pfam" id="PF00005">
    <property type="entry name" value="ABC_tran"/>
    <property type="match status" value="1"/>
</dbReference>
<evidence type="ECO:0000256" key="1">
    <source>
        <dbReference type="ARBA" id="ARBA00022448"/>
    </source>
</evidence>
<dbReference type="Gene3D" id="3.40.50.300">
    <property type="entry name" value="P-loop containing nucleotide triphosphate hydrolases"/>
    <property type="match status" value="1"/>
</dbReference>
<dbReference type="InterPro" id="IPR003439">
    <property type="entry name" value="ABC_transporter-like_ATP-bd"/>
</dbReference>
<evidence type="ECO:0000256" key="3">
    <source>
        <dbReference type="ARBA" id="ARBA00022840"/>
    </source>
</evidence>
<dbReference type="RefSeq" id="WP_254572447.1">
    <property type="nucleotide sequence ID" value="NZ_CP098502.1"/>
</dbReference>
<dbReference type="InterPro" id="IPR050166">
    <property type="entry name" value="ABC_transporter_ATP-bind"/>
</dbReference>